<comment type="caution">
    <text evidence="10">The sequence shown here is derived from an EMBL/GenBank/DDBJ whole genome shotgun (WGS) entry which is preliminary data.</text>
</comment>
<reference evidence="11" key="1">
    <citation type="submission" date="2023-07" db="EMBL/GenBank/DDBJ databases">
        <title>30 novel species of actinomycetes from the DSMZ collection.</title>
        <authorList>
            <person name="Nouioui I."/>
        </authorList>
    </citation>
    <scope>NUCLEOTIDE SEQUENCE [LARGE SCALE GENOMIC DNA]</scope>
    <source>
        <strain evidence="11">DSM 41699</strain>
    </source>
</reference>
<evidence type="ECO:0000256" key="2">
    <source>
        <dbReference type="ARBA" id="ARBA00010157"/>
    </source>
</evidence>
<feature type="transmembrane region" description="Helical" evidence="8">
    <location>
        <begin position="349"/>
        <end position="372"/>
    </location>
</feature>
<feature type="transmembrane region" description="Helical" evidence="8">
    <location>
        <begin position="35"/>
        <end position="56"/>
    </location>
</feature>
<dbReference type="Gene3D" id="1.20.1640.10">
    <property type="entry name" value="Multidrug efflux transporter AcrB transmembrane domain"/>
    <property type="match status" value="2"/>
</dbReference>
<feature type="transmembrane region" description="Helical" evidence="8">
    <location>
        <begin position="629"/>
        <end position="649"/>
    </location>
</feature>
<feature type="transmembrane region" description="Helical" evidence="8">
    <location>
        <begin position="378"/>
        <end position="401"/>
    </location>
</feature>
<feature type="transmembrane region" description="Helical" evidence="8">
    <location>
        <begin position="736"/>
        <end position="758"/>
    </location>
</feature>
<dbReference type="RefSeq" id="WP_311698020.1">
    <property type="nucleotide sequence ID" value="NZ_JAVREY010000039.1"/>
</dbReference>
<evidence type="ECO:0000259" key="9">
    <source>
        <dbReference type="PROSITE" id="PS50156"/>
    </source>
</evidence>
<organism evidence="10 11">
    <name type="scientific">Streptomyces gibsoniae</name>
    <dbReference type="NCBI Taxonomy" id="3075529"/>
    <lineage>
        <taxon>Bacteria</taxon>
        <taxon>Bacillati</taxon>
        <taxon>Actinomycetota</taxon>
        <taxon>Actinomycetes</taxon>
        <taxon>Kitasatosporales</taxon>
        <taxon>Streptomycetaceae</taxon>
        <taxon>Streptomyces</taxon>
    </lineage>
</organism>
<feature type="transmembrane region" description="Helical" evidence="8">
    <location>
        <begin position="251"/>
        <end position="271"/>
    </location>
</feature>
<dbReference type="SUPFAM" id="SSF82866">
    <property type="entry name" value="Multidrug efflux transporter AcrB transmembrane domain"/>
    <property type="match status" value="2"/>
</dbReference>
<comment type="subcellular location">
    <subcellularLocation>
        <location evidence="1">Cell membrane</location>
        <topology evidence="1">Multi-pass membrane protein</topology>
    </subcellularLocation>
</comment>
<keyword evidence="3" id="KW-1003">Cell membrane</keyword>
<dbReference type="Pfam" id="PF03176">
    <property type="entry name" value="MMPL"/>
    <property type="match status" value="2"/>
</dbReference>
<evidence type="ECO:0000313" key="10">
    <source>
        <dbReference type="EMBL" id="MDT0466558.1"/>
    </source>
</evidence>
<gene>
    <name evidence="10" type="ORF">RM764_26730</name>
</gene>
<evidence type="ECO:0000256" key="8">
    <source>
        <dbReference type="SAM" id="Phobius"/>
    </source>
</evidence>
<dbReference type="EMBL" id="JAVREY010000039">
    <property type="protein sequence ID" value="MDT0466558.1"/>
    <property type="molecule type" value="Genomic_DNA"/>
</dbReference>
<keyword evidence="4 8" id="KW-0812">Transmembrane</keyword>
<dbReference type="InterPro" id="IPR004869">
    <property type="entry name" value="MMPL_dom"/>
</dbReference>
<feature type="region of interest" description="Disordered" evidence="7">
    <location>
        <begin position="784"/>
        <end position="814"/>
    </location>
</feature>
<dbReference type="Proteomes" id="UP001183809">
    <property type="component" value="Unassembled WGS sequence"/>
</dbReference>
<name>A0ABU2U055_9ACTN</name>
<feature type="transmembrane region" description="Helical" evidence="8">
    <location>
        <begin position="598"/>
        <end position="617"/>
    </location>
</feature>
<keyword evidence="5 8" id="KW-1133">Transmembrane helix</keyword>
<evidence type="ECO:0000313" key="11">
    <source>
        <dbReference type="Proteomes" id="UP001183809"/>
    </source>
</evidence>
<feature type="domain" description="SSD" evidence="9">
    <location>
        <begin position="253"/>
        <end position="400"/>
    </location>
</feature>
<evidence type="ECO:0000256" key="4">
    <source>
        <dbReference type="ARBA" id="ARBA00022692"/>
    </source>
</evidence>
<evidence type="ECO:0000256" key="1">
    <source>
        <dbReference type="ARBA" id="ARBA00004651"/>
    </source>
</evidence>
<evidence type="ECO:0000256" key="3">
    <source>
        <dbReference type="ARBA" id="ARBA00022475"/>
    </source>
</evidence>
<feature type="transmembrane region" description="Helical" evidence="8">
    <location>
        <begin position="436"/>
        <end position="454"/>
    </location>
</feature>
<evidence type="ECO:0000256" key="7">
    <source>
        <dbReference type="SAM" id="MobiDB-lite"/>
    </source>
</evidence>
<feature type="transmembrane region" description="Helical" evidence="8">
    <location>
        <begin position="278"/>
        <end position="298"/>
    </location>
</feature>
<proteinExistence type="inferred from homology"/>
<dbReference type="InterPro" id="IPR050545">
    <property type="entry name" value="Mycobact_MmpL"/>
</dbReference>
<evidence type="ECO:0000256" key="6">
    <source>
        <dbReference type="ARBA" id="ARBA00023136"/>
    </source>
</evidence>
<protein>
    <submittedName>
        <fullName evidence="10">MMPL family transporter</fullName>
    </submittedName>
</protein>
<accession>A0ABU2U055</accession>
<sequence>MAFPHLWAGPGPTAPAPTAQLADAAASGTGSGTRALLVLGIVTAAALLLAVTLFLLRTRRTRPPADTPRPRPAVGRLHRLGFWCARRPWWVLGTWLLVTLTALGADRTWGGSYDDDFSLPGTSVQTGADLLDAHGSAAVRGTASPVVLHPGHGSLATHRAAVEQAVAALRKLPEVTAVADPLATPGAVSADGSTGIATVHFARNPVRFETSYLDGVDDAVHPLRADGVEVEYGGPLGRLARPKAADRLSEAIGLVTAVVVLLTGFGSLAAAGLPLVTAVIGLLTGVCLLGLLAAAWTFGTAAPTLATMMGLGVGIDYALFLVTRHRRLLHDVDDPAEAAGRAVATSGRAVIVAATTVALALGGLYASGVGFIGTLGIAAGLTVVVAAVAALSLTPALLGIAGRRIDRWRVRPPVDEPNGSADTWHRWAGLVGRRPWAFLVGGVLVLAVLAVPAASMRLGHIDDGADPTGYTDRRAYDLIDDGFGPGTNGQFTVVAALDRHRTDGPDTIRALSATLHDALAQTPGVAQVSTPVATDDRALLVATVTPTTGPQDRATSDLLHRLQDDVLPGTLADSGAVGHVTGTTAAQLTFRDVVVDRLPVIIAVVVAAAFLLLLTVFRSPVVALKAAVLNLLSIGAAYGVVVAVFQWGWGAALLGVPEPVPVESYVPMMMFAIVFGLSMDYEVFLLSRIREAWLHTGDNRRSVAAGLAGTARVITCAALIMTSVFLAFLLSTNVVIKMLALGLGVSVVIDATLVRLVLVPSTMYLLGRANWWLPRRLDRILPRFDPEGPSPAPLPDQAAADSRDTAPTAPAKDR</sequence>
<comment type="similarity">
    <text evidence="2">Belongs to the resistance-nodulation-cell division (RND) (TC 2.A.6) family. MmpL subfamily.</text>
</comment>
<keyword evidence="6 8" id="KW-0472">Membrane</keyword>
<dbReference type="PROSITE" id="PS50156">
    <property type="entry name" value="SSD"/>
    <property type="match status" value="1"/>
</dbReference>
<feature type="transmembrane region" description="Helical" evidence="8">
    <location>
        <begin position="710"/>
        <end position="730"/>
    </location>
</feature>
<evidence type="ECO:0000256" key="5">
    <source>
        <dbReference type="ARBA" id="ARBA00022989"/>
    </source>
</evidence>
<keyword evidence="11" id="KW-1185">Reference proteome</keyword>
<dbReference type="InterPro" id="IPR000731">
    <property type="entry name" value="SSD"/>
</dbReference>
<feature type="transmembrane region" description="Helical" evidence="8">
    <location>
        <begin position="669"/>
        <end position="689"/>
    </location>
</feature>
<dbReference type="PANTHER" id="PTHR33406:SF11">
    <property type="entry name" value="MEMBRANE PROTEIN SCO6666-RELATED"/>
    <property type="match status" value="1"/>
</dbReference>
<dbReference type="PANTHER" id="PTHR33406">
    <property type="entry name" value="MEMBRANE PROTEIN MJ1562-RELATED"/>
    <property type="match status" value="1"/>
</dbReference>